<evidence type="ECO:0000259" key="5">
    <source>
        <dbReference type="Pfam" id="PF20464"/>
    </source>
</evidence>
<dbReference type="GO" id="GO:0032259">
    <property type="term" value="P:methylation"/>
    <property type="evidence" value="ECO:0007669"/>
    <property type="project" value="UniProtKB-KW"/>
</dbReference>
<reference evidence="10 11" key="1">
    <citation type="submission" date="2014-10" db="EMBL/GenBank/DDBJ databases">
        <title>Draft genome sequence of Novosphingobium subterraneum DSM 12447.</title>
        <authorList>
            <person name="Gan H.M."/>
            <person name="Gan H.Y."/>
            <person name="Savka M.A."/>
        </authorList>
    </citation>
    <scope>NUCLEOTIDE SEQUENCE [LARGE SCALE GENOMIC DNA]</scope>
    <source>
        <strain evidence="10 11">DSM 12447</strain>
    </source>
</reference>
<dbReference type="Proteomes" id="UP000031338">
    <property type="component" value="Unassembled WGS sequence"/>
</dbReference>
<feature type="domain" description="MmeI-like C-terminal" evidence="8">
    <location>
        <begin position="832"/>
        <end position="909"/>
    </location>
</feature>
<keyword evidence="11" id="KW-1185">Reference proteome</keyword>
<keyword evidence="3" id="KW-0808">Transferase</keyword>
<organism evidence="10 11">
    <name type="scientific">Novosphingobium subterraneum</name>
    <dbReference type="NCBI Taxonomy" id="48936"/>
    <lineage>
        <taxon>Bacteria</taxon>
        <taxon>Pseudomonadati</taxon>
        <taxon>Pseudomonadota</taxon>
        <taxon>Alphaproteobacteria</taxon>
        <taxon>Sphingomonadales</taxon>
        <taxon>Sphingomonadaceae</taxon>
        <taxon>Novosphingobium</taxon>
    </lineage>
</organism>
<dbReference type="InterPro" id="IPR046817">
    <property type="entry name" value="MmeI_N"/>
</dbReference>
<evidence type="ECO:0000259" key="6">
    <source>
        <dbReference type="Pfam" id="PF20465"/>
    </source>
</evidence>
<evidence type="ECO:0000313" key="10">
    <source>
        <dbReference type="EMBL" id="KHS45830.1"/>
    </source>
</evidence>
<evidence type="ECO:0000259" key="7">
    <source>
        <dbReference type="Pfam" id="PF20466"/>
    </source>
</evidence>
<dbReference type="InterPro" id="IPR046820">
    <property type="entry name" value="MmeI_TRD"/>
</dbReference>
<evidence type="ECO:0000256" key="3">
    <source>
        <dbReference type="ARBA" id="ARBA00022679"/>
    </source>
</evidence>
<dbReference type="InterPro" id="IPR046816">
    <property type="entry name" value="MmeI_Mtase"/>
</dbReference>
<dbReference type="PANTHER" id="PTHR33841:SF1">
    <property type="entry name" value="DNA METHYLTRANSFERASE A"/>
    <property type="match status" value="1"/>
</dbReference>
<dbReference type="EMBL" id="JRVC01000011">
    <property type="protein sequence ID" value="KHS45830.1"/>
    <property type="molecule type" value="Genomic_DNA"/>
</dbReference>
<dbReference type="AlphaFoldDB" id="A0A0B8ZRQ5"/>
<evidence type="ECO:0000256" key="1">
    <source>
        <dbReference type="ARBA" id="ARBA00011900"/>
    </source>
</evidence>
<dbReference type="Pfam" id="PF20473">
    <property type="entry name" value="MmeI_Mtase"/>
    <property type="match status" value="1"/>
</dbReference>
<dbReference type="SUPFAM" id="SSF53335">
    <property type="entry name" value="S-adenosyl-L-methionine-dependent methyltransferases"/>
    <property type="match status" value="1"/>
</dbReference>
<dbReference type="PANTHER" id="PTHR33841">
    <property type="entry name" value="DNA METHYLTRANSFERASE YEEA-RELATED"/>
    <property type="match status" value="1"/>
</dbReference>
<evidence type="ECO:0000256" key="4">
    <source>
        <dbReference type="ARBA" id="ARBA00047942"/>
    </source>
</evidence>
<feature type="domain" description="MmeI-like helicase spacer" evidence="6">
    <location>
        <begin position="169"/>
        <end position="249"/>
    </location>
</feature>
<dbReference type="InterPro" id="IPR050953">
    <property type="entry name" value="N4_N6_ade-DNA_methylase"/>
</dbReference>
<comment type="caution">
    <text evidence="10">The sequence shown here is derived from an EMBL/GenBank/DDBJ whole genome shotgun (WGS) entry which is preliminary data.</text>
</comment>
<accession>A0A0B8ZRQ5</accession>
<evidence type="ECO:0000259" key="8">
    <source>
        <dbReference type="Pfam" id="PF20467"/>
    </source>
</evidence>
<name>A0A0B8ZRQ5_9SPHN</name>
<dbReference type="Pfam" id="PF20465">
    <property type="entry name" value="MmeI_hel"/>
    <property type="match status" value="1"/>
</dbReference>
<dbReference type="EC" id="2.1.1.72" evidence="1"/>
<proteinExistence type="predicted"/>
<evidence type="ECO:0000259" key="9">
    <source>
        <dbReference type="Pfam" id="PF20473"/>
    </source>
</evidence>
<comment type="catalytic activity">
    <reaction evidence="4">
        <text>a 2'-deoxyadenosine in DNA + S-adenosyl-L-methionine = an N(6)-methyl-2'-deoxyadenosine in DNA + S-adenosyl-L-homocysteine + H(+)</text>
        <dbReference type="Rhea" id="RHEA:15197"/>
        <dbReference type="Rhea" id="RHEA-COMP:12418"/>
        <dbReference type="Rhea" id="RHEA-COMP:12419"/>
        <dbReference type="ChEBI" id="CHEBI:15378"/>
        <dbReference type="ChEBI" id="CHEBI:57856"/>
        <dbReference type="ChEBI" id="CHEBI:59789"/>
        <dbReference type="ChEBI" id="CHEBI:90615"/>
        <dbReference type="ChEBI" id="CHEBI:90616"/>
        <dbReference type="EC" id="2.1.1.72"/>
    </reaction>
</comment>
<evidence type="ECO:0000313" key="11">
    <source>
        <dbReference type="Proteomes" id="UP000031338"/>
    </source>
</evidence>
<keyword evidence="2 10" id="KW-0489">Methyltransferase</keyword>
<dbReference type="GO" id="GO:0009007">
    <property type="term" value="F:site-specific DNA-methyltransferase (adenine-specific) activity"/>
    <property type="evidence" value="ECO:0007669"/>
    <property type="project" value="UniProtKB-EC"/>
</dbReference>
<feature type="domain" description="MmeI-like target recognition" evidence="7">
    <location>
        <begin position="627"/>
        <end position="830"/>
    </location>
</feature>
<feature type="domain" description="MmeI-like N-terminal" evidence="5">
    <location>
        <begin position="1"/>
        <end position="160"/>
    </location>
</feature>
<dbReference type="STRING" id="48936.NJ75_02435"/>
<protein>
    <recommendedName>
        <fullName evidence="1">site-specific DNA-methyltransferase (adenine-specific)</fullName>
        <ecNumber evidence="1">2.1.1.72</ecNumber>
    </recommendedName>
</protein>
<dbReference type="Gene3D" id="3.40.50.150">
    <property type="entry name" value="Vaccinia Virus protein VP39"/>
    <property type="match status" value="1"/>
</dbReference>
<dbReference type="PATRIC" id="fig|48936.3.peg.2445"/>
<evidence type="ECO:0000256" key="2">
    <source>
        <dbReference type="ARBA" id="ARBA00022603"/>
    </source>
</evidence>
<dbReference type="Pfam" id="PF20466">
    <property type="entry name" value="MmeI_TRD"/>
    <property type="match status" value="1"/>
</dbReference>
<dbReference type="Pfam" id="PF20467">
    <property type="entry name" value="MmeI_C"/>
    <property type="match status" value="1"/>
</dbReference>
<dbReference type="InterPro" id="IPR029063">
    <property type="entry name" value="SAM-dependent_MTases_sf"/>
</dbReference>
<dbReference type="InterPro" id="IPR046819">
    <property type="entry name" value="MmeI_hel"/>
</dbReference>
<sequence length="917" mass="102348">MNPVEIEEAVSNLALEPFDRVEFPFQFLRAFGNKDTAIARLKAGNTNQSDVPGAVLQRGNIHIAACAPGAVDDTLKALRESPKTASQKVKFILATDGEAFQAEDMNGGGTVACSYAEFPDHFGFFLPLAGITTVEQIRESSFDIKATGRLNKLYVELLKDNPDWASRREDMNHFMARLIFCFFAEDTDIFLGEGLFSKTIEQMSARDSSDTHLVMAEIFRAMDTKPADREAAGIKRYANQFPYVNGQLFSGSTECPRFSKIARSYLLHIGSLNWQKINPDIFGSMIQAVADDEERGALGMHYTSVPNILKVLNPLFLDDLRAKLEEAGDNPRKLLNLRQRMAKIRVFDPACGSGNFLVIAYKEMRAIEAEINKRRGEPDRRSDIPLTNFRGIELRDFPAEIARLALIIAEYQCDVLYRGQKEALAEFLPLDSQNWITCGNALRLDWLSICPPTGTAVRVQADDLFSTPLDQAEIDFENEGGETYICGNPPYLGSTGQNRTQKEEIRDIANGRSNSPGFLDYIAGWLMKAADFIKIVDGKAAFVCTNSICQGIMVPILWPIILSDKVRLAFAYQSFKWKNLASNNAGVIVVIVGLSTDAVSPVLFETSDGDVHTRRVVDNINPYLTAGENVVVEKSRIPMSCVSTMTRGNMPYDAGNFLLSSDELAALELSDDERSKFIRKIIGSDDFINGKHRYAIWIEDQHLQEALGISDFAQRIEMVKKFRLSSSDKGANALARRAHQMKTLQIGNNATIIVPAVSSERRPFLPVGYLDSNTALTNLAFALFDAPLWNMALIASRLHLVWIATVCGKLKTDFRYSNTLGWNTFPVPSLTDQNKVDLTRCAEDILLAREAHFPATIADLYDSEAMPDDLRAAHDRNDEVLERIYIGRRFRNDTERLEKLFELYTKMTAKGGRGKAA</sequence>
<dbReference type="InterPro" id="IPR046818">
    <property type="entry name" value="MmeI_C"/>
</dbReference>
<feature type="domain" description="MmeI-like DNA-methyltransferase" evidence="9">
    <location>
        <begin position="324"/>
        <end position="604"/>
    </location>
</feature>
<gene>
    <name evidence="10" type="ORF">NJ75_02435</name>
</gene>
<dbReference type="RefSeq" id="WP_039334819.1">
    <property type="nucleotide sequence ID" value="NZ_JRVC01000011.1"/>
</dbReference>
<dbReference type="Pfam" id="PF20464">
    <property type="entry name" value="MmeI_N"/>
    <property type="match status" value="1"/>
</dbReference>